<evidence type="ECO:0000313" key="3">
    <source>
        <dbReference type="EMBL" id="MDQ1149812.1"/>
    </source>
</evidence>
<feature type="region of interest" description="Disordered" evidence="1">
    <location>
        <begin position="311"/>
        <end position="332"/>
    </location>
</feature>
<accession>A0ABU0U4B4</accession>
<dbReference type="PANTHER" id="PTHR43265:SF1">
    <property type="entry name" value="ESTERASE ESTD"/>
    <property type="match status" value="1"/>
</dbReference>
<dbReference type="SUPFAM" id="SSF53474">
    <property type="entry name" value="alpha/beta-Hydrolases"/>
    <property type="match status" value="1"/>
</dbReference>
<sequence>MPKIHLLDYFPSKLISVKRIRFNMLLSLMVLYFIPYPQNAKAQQSDWLTKDIIFGSEGIQLAGSILQPKHARAAIVLVHGSGQEKRMTEFASFLARNGIAVFTYDKRGVGKSEGIYAGPEVGTNNIDSANLNLLAKDAQEAVTTFRQQLDNPNIPIGLLGFSQAGWIIPLAANKNPLIDFFVLYSGAVIPAREQLRFQFFTNGRKDFWDKHTETEARQHVMNDPDRYQFINTDPVASLKTTAAPGLWLFGSQDIQIPVGLSIERLNALKAQGKPFEYCLFPALDHNTNLSASDEPSAIALQWIKSRTKLKFTPSPPVQENHKNTKILGVHKN</sequence>
<dbReference type="RefSeq" id="WP_307185585.1">
    <property type="nucleotide sequence ID" value="NZ_JAUTBA010000001.1"/>
</dbReference>
<dbReference type="Gene3D" id="3.40.50.1820">
    <property type="entry name" value="alpha/beta hydrolase"/>
    <property type="match status" value="1"/>
</dbReference>
<name>A0ABU0U4B4_9SPHI</name>
<dbReference type="Proteomes" id="UP001244640">
    <property type="component" value="Unassembled WGS sequence"/>
</dbReference>
<dbReference type="InterPro" id="IPR029058">
    <property type="entry name" value="AB_hydrolase_fold"/>
</dbReference>
<evidence type="ECO:0000259" key="2">
    <source>
        <dbReference type="Pfam" id="PF12146"/>
    </source>
</evidence>
<dbReference type="Pfam" id="PF12146">
    <property type="entry name" value="Hydrolase_4"/>
    <property type="match status" value="1"/>
</dbReference>
<gene>
    <name evidence="3" type="ORF">QE382_001796</name>
</gene>
<reference evidence="3 4" key="1">
    <citation type="submission" date="2023-07" db="EMBL/GenBank/DDBJ databases">
        <title>Functional and genomic diversity of the sorghum phyllosphere microbiome.</title>
        <authorList>
            <person name="Shade A."/>
        </authorList>
    </citation>
    <scope>NUCLEOTIDE SEQUENCE [LARGE SCALE GENOMIC DNA]</scope>
    <source>
        <strain evidence="3 4">SORGH_AS_0892</strain>
    </source>
</reference>
<proteinExistence type="predicted"/>
<keyword evidence="4" id="KW-1185">Reference proteome</keyword>
<evidence type="ECO:0000256" key="1">
    <source>
        <dbReference type="SAM" id="MobiDB-lite"/>
    </source>
</evidence>
<dbReference type="PANTHER" id="PTHR43265">
    <property type="entry name" value="ESTERASE ESTD"/>
    <property type="match status" value="1"/>
</dbReference>
<evidence type="ECO:0000313" key="4">
    <source>
        <dbReference type="Proteomes" id="UP001244640"/>
    </source>
</evidence>
<feature type="domain" description="Serine aminopeptidase S33" evidence="2">
    <location>
        <begin position="70"/>
        <end position="242"/>
    </location>
</feature>
<dbReference type="InterPro" id="IPR022742">
    <property type="entry name" value="Hydrolase_4"/>
</dbReference>
<dbReference type="InterPro" id="IPR053145">
    <property type="entry name" value="AB_hydrolase_Est10"/>
</dbReference>
<dbReference type="EMBL" id="JAUTBA010000001">
    <property type="protein sequence ID" value="MDQ1149812.1"/>
    <property type="molecule type" value="Genomic_DNA"/>
</dbReference>
<protein>
    <submittedName>
        <fullName evidence="3">Pimeloyl-ACP methyl ester carboxylesterase</fullName>
    </submittedName>
</protein>
<organism evidence="3 4">
    <name type="scientific">Sphingobacterium zeae</name>
    <dbReference type="NCBI Taxonomy" id="1776859"/>
    <lineage>
        <taxon>Bacteria</taxon>
        <taxon>Pseudomonadati</taxon>
        <taxon>Bacteroidota</taxon>
        <taxon>Sphingobacteriia</taxon>
        <taxon>Sphingobacteriales</taxon>
        <taxon>Sphingobacteriaceae</taxon>
        <taxon>Sphingobacterium</taxon>
    </lineage>
</organism>
<comment type="caution">
    <text evidence="3">The sequence shown here is derived from an EMBL/GenBank/DDBJ whole genome shotgun (WGS) entry which is preliminary data.</text>
</comment>